<comment type="caution">
    <text evidence="2">The sequence shown here is derived from an EMBL/GenBank/DDBJ whole genome shotgun (WGS) entry which is preliminary data.</text>
</comment>
<gene>
    <name evidence="2" type="ORF">B0T14DRAFT_591937</name>
</gene>
<dbReference type="InterPro" id="IPR052895">
    <property type="entry name" value="HetReg/Transcr_Mod"/>
</dbReference>
<evidence type="ECO:0000313" key="3">
    <source>
        <dbReference type="Proteomes" id="UP001175000"/>
    </source>
</evidence>
<dbReference type="Pfam" id="PF06985">
    <property type="entry name" value="HET"/>
    <property type="match status" value="1"/>
</dbReference>
<feature type="domain" description="Heterokaryon incompatibility" evidence="1">
    <location>
        <begin position="2"/>
        <end position="109"/>
    </location>
</feature>
<reference evidence="2" key="1">
    <citation type="submission" date="2023-06" db="EMBL/GenBank/DDBJ databases">
        <title>Genome-scale phylogeny and comparative genomics of the fungal order Sordariales.</title>
        <authorList>
            <consortium name="Lawrence Berkeley National Laboratory"/>
            <person name="Hensen N."/>
            <person name="Bonometti L."/>
            <person name="Westerberg I."/>
            <person name="Brannstrom I.O."/>
            <person name="Guillou S."/>
            <person name="Cros-Aarteil S."/>
            <person name="Calhoun S."/>
            <person name="Haridas S."/>
            <person name="Kuo A."/>
            <person name="Mondo S."/>
            <person name="Pangilinan J."/>
            <person name="Riley R."/>
            <person name="Labutti K."/>
            <person name="Andreopoulos B."/>
            <person name="Lipzen A."/>
            <person name="Chen C."/>
            <person name="Yanf M."/>
            <person name="Daum C."/>
            <person name="Ng V."/>
            <person name="Clum A."/>
            <person name="Steindorff A."/>
            <person name="Ohm R."/>
            <person name="Martin F."/>
            <person name="Silar P."/>
            <person name="Natvig D."/>
            <person name="Lalanne C."/>
            <person name="Gautier V."/>
            <person name="Ament-Velasquez S.L."/>
            <person name="Kruys A."/>
            <person name="Hutchinson M.I."/>
            <person name="Powell A.J."/>
            <person name="Barry K."/>
            <person name="Miller A.N."/>
            <person name="Grigoriev I.V."/>
            <person name="Debuchy R."/>
            <person name="Gladieux P."/>
            <person name="Thoren M.H."/>
            <person name="Johannesson H."/>
        </authorList>
    </citation>
    <scope>NUCLEOTIDE SEQUENCE</scope>
    <source>
        <strain evidence="2">CBS 606.72</strain>
    </source>
</reference>
<dbReference type="PANTHER" id="PTHR24148">
    <property type="entry name" value="ANKYRIN REPEAT DOMAIN-CONTAINING PROTEIN 39 HOMOLOG-RELATED"/>
    <property type="match status" value="1"/>
</dbReference>
<keyword evidence="3" id="KW-1185">Reference proteome</keyword>
<dbReference type="Proteomes" id="UP001175000">
    <property type="component" value="Unassembled WGS sequence"/>
</dbReference>
<proteinExistence type="predicted"/>
<dbReference type="EMBL" id="JAULSU010000006">
    <property type="protein sequence ID" value="KAK0613930.1"/>
    <property type="molecule type" value="Genomic_DNA"/>
</dbReference>
<name>A0AA39WEH8_9PEZI</name>
<evidence type="ECO:0000313" key="2">
    <source>
        <dbReference type="EMBL" id="KAK0613930.1"/>
    </source>
</evidence>
<evidence type="ECO:0000259" key="1">
    <source>
        <dbReference type="Pfam" id="PF06985"/>
    </source>
</evidence>
<accession>A0AA39WEH8</accession>
<organism evidence="2 3">
    <name type="scientific">Immersiella caudata</name>
    <dbReference type="NCBI Taxonomy" id="314043"/>
    <lineage>
        <taxon>Eukaryota</taxon>
        <taxon>Fungi</taxon>
        <taxon>Dikarya</taxon>
        <taxon>Ascomycota</taxon>
        <taxon>Pezizomycotina</taxon>
        <taxon>Sordariomycetes</taxon>
        <taxon>Sordariomycetidae</taxon>
        <taxon>Sordariales</taxon>
        <taxon>Lasiosphaeriaceae</taxon>
        <taxon>Immersiella</taxon>
    </lineage>
</organism>
<dbReference type="PANTHER" id="PTHR24148:SF64">
    <property type="entry name" value="HETEROKARYON INCOMPATIBILITY DOMAIN-CONTAINING PROTEIN"/>
    <property type="match status" value="1"/>
</dbReference>
<sequence length="237" mass="27307">MQQIPLTGNIYELAKRVIIYLGAGDENSKFVVWRLRAEYWQERQERMGLASMLMLTTVERLLSGPLLSHVQKHKHEEDDEMPWIPRMATADALDILDQAWFTRIWTVQELATAQKAETMWGTESMGWDFLVTALSANHTSPDRGNSQLLFQPTPRLRRFLLYEDAQAFVRRNEPQPESIDTDSPASKLLLAYHGQHATEPRDVVFALGGILKRVGYRLVDLEPENPLPKYTTRREST</sequence>
<protein>
    <recommendedName>
        <fullName evidence="1">Heterokaryon incompatibility domain-containing protein</fullName>
    </recommendedName>
</protein>
<dbReference type="AlphaFoldDB" id="A0AA39WEH8"/>
<dbReference type="InterPro" id="IPR010730">
    <property type="entry name" value="HET"/>
</dbReference>